<reference evidence="1" key="2">
    <citation type="submission" date="2025-03" db="EMBL/GenBank/DDBJ databases">
        <authorList>
            <consortium name="ELIXIR-Norway"/>
            <consortium name="Elixir Norway"/>
        </authorList>
    </citation>
    <scope>NUCLEOTIDE SEQUENCE</scope>
</reference>
<sequence length="151" mass="17661">MSFIKRTSYSSSEIHVGERPIVCSDCGKVFMRKTQLKIQQRVHTGEEEKPYKCGQCRKSLTWPYSLTEHMKSHTPKNSYECKECGKTFKYRSSLYKHSRIHAGKKLYQGRQYGKAFADLSVLSMHQRIHTGKKPHRCTEYGKAFIKRSHLL</sequence>
<evidence type="ECO:0000313" key="2">
    <source>
        <dbReference type="Proteomes" id="UP001162501"/>
    </source>
</evidence>
<proteinExistence type="predicted"/>
<evidence type="ECO:0000313" key="1">
    <source>
        <dbReference type="EMBL" id="CAM9348545.1"/>
    </source>
</evidence>
<dbReference type="Proteomes" id="UP001162501">
    <property type="component" value="Chromosome 1"/>
</dbReference>
<dbReference type="EMBL" id="OX596085">
    <property type="protein sequence ID" value="CAM9348545.1"/>
    <property type="molecule type" value="Genomic_DNA"/>
</dbReference>
<protein>
    <submittedName>
        <fullName evidence="1">Uncharacterized protein</fullName>
    </submittedName>
</protein>
<reference evidence="1" key="1">
    <citation type="submission" date="2023-05" db="EMBL/GenBank/DDBJ databases">
        <authorList>
            <consortium name="ELIXIR-Norway"/>
        </authorList>
    </citation>
    <scope>NUCLEOTIDE SEQUENCE</scope>
</reference>
<gene>
    <name evidence="1" type="ORF">MRATA1EN22A_LOCUS1305</name>
</gene>
<organism evidence="1 2">
    <name type="scientific">Rangifer tarandus platyrhynchus</name>
    <name type="common">Svalbard reindeer</name>
    <dbReference type="NCBI Taxonomy" id="3082113"/>
    <lineage>
        <taxon>Eukaryota</taxon>
        <taxon>Metazoa</taxon>
        <taxon>Chordata</taxon>
        <taxon>Craniata</taxon>
        <taxon>Vertebrata</taxon>
        <taxon>Euteleostomi</taxon>
        <taxon>Mammalia</taxon>
        <taxon>Eutheria</taxon>
        <taxon>Laurasiatheria</taxon>
        <taxon>Artiodactyla</taxon>
        <taxon>Ruminantia</taxon>
        <taxon>Pecora</taxon>
        <taxon>Cervidae</taxon>
        <taxon>Odocoileinae</taxon>
        <taxon>Rangifer</taxon>
    </lineage>
</organism>
<accession>A0AC59Y474</accession>
<name>A0AC59Y474_RANTA</name>